<feature type="coiled-coil region" evidence="1">
    <location>
        <begin position="259"/>
        <end position="293"/>
    </location>
</feature>
<proteinExistence type="predicted"/>
<comment type="caution">
    <text evidence="2">The sequence shown here is derived from an EMBL/GenBank/DDBJ whole genome shotgun (WGS) entry which is preliminary data.</text>
</comment>
<keyword evidence="1" id="KW-0175">Coiled coil</keyword>
<organism evidence="2 3">
    <name type="scientific">Cupriavidus numazuensis</name>
    <dbReference type="NCBI Taxonomy" id="221992"/>
    <lineage>
        <taxon>Bacteria</taxon>
        <taxon>Pseudomonadati</taxon>
        <taxon>Pseudomonadota</taxon>
        <taxon>Betaproteobacteria</taxon>
        <taxon>Burkholderiales</taxon>
        <taxon>Burkholderiaceae</taxon>
        <taxon>Cupriavidus</taxon>
    </lineage>
</organism>
<evidence type="ECO:0000313" key="2">
    <source>
        <dbReference type="EMBL" id="CAG2132181.1"/>
    </source>
</evidence>
<protein>
    <submittedName>
        <fullName evidence="2">Uncharacterized protein</fullName>
    </submittedName>
</protein>
<dbReference type="Proteomes" id="UP000672657">
    <property type="component" value="Unassembled WGS sequence"/>
</dbReference>
<accession>A0ABM8TB50</accession>
<name>A0ABM8TB50_9BURK</name>
<sequence>MSESTTPAQCRDEDWSLARDCGLMAAEPGTNAWDAALGRFADGVRAALAQAGGQEPVHLDGRICEHCGEGNAVLTFEDGQFSSNCDMCCADCDYFMVERLNQLIGVQRQVPWDKFPGWLIDHHEGDTITEEGLQHALEAMLKVHPLLAAPAPVASPAAPAPASLFDDMLQSLEHVEAVYRLNVVKDNGEPSSTLDNLQRVIARAKGAAPAPGDRQGVALSDEISALRKPKAPDGAAYAEYDKGYNKALSHVLELLSRASSSLDEEIAMLRKDLQQQRERNDELSHELVVLKGRASSSREEVERDAARYRWLRDSDRIGDDGDDHIIVGAAGGEDVLWGERMDSAIDADMLAAAEAPNESRGA</sequence>
<reference evidence="2 3" key="1">
    <citation type="submission" date="2021-03" db="EMBL/GenBank/DDBJ databases">
        <authorList>
            <person name="Peeters C."/>
        </authorList>
    </citation>
    <scope>NUCLEOTIDE SEQUENCE [LARGE SCALE GENOMIC DNA]</scope>
    <source>
        <strain evidence="2 3">LMG 26411</strain>
    </source>
</reference>
<evidence type="ECO:0000313" key="3">
    <source>
        <dbReference type="Proteomes" id="UP000672657"/>
    </source>
</evidence>
<keyword evidence="3" id="KW-1185">Reference proteome</keyword>
<dbReference type="RefSeq" id="WP_211951952.1">
    <property type="nucleotide sequence ID" value="NZ_CAJPVI010000002.1"/>
</dbReference>
<dbReference type="EMBL" id="CAJPVI010000002">
    <property type="protein sequence ID" value="CAG2132181.1"/>
    <property type="molecule type" value="Genomic_DNA"/>
</dbReference>
<evidence type="ECO:0000256" key="1">
    <source>
        <dbReference type="SAM" id="Coils"/>
    </source>
</evidence>
<gene>
    <name evidence="2" type="ORF">LMG26411_00571</name>
</gene>